<proteinExistence type="predicted"/>
<organism evidence="2 3">
    <name type="scientific">Streptomyces alkaliterrae</name>
    <dbReference type="NCBI Taxonomy" id="2213162"/>
    <lineage>
        <taxon>Bacteria</taxon>
        <taxon>Bacillati</taxon>
        <taxon>Actinomycetota</taxon>
        <taxon>Actinomycetes</taxon>
        <taxon>Kitasatosporales</taxon>
        <taxon>Streptomycetaceae</taxon>
        <taxon>Streptomyces</taxon>
    </lineage>
</organism>
<name>A0A7W3WIR6_9ACTN</name>
<dbReference type="Proteomes" id="UP000525686">
    <property type="component" value="Unassembled WGS sequence"/>
</dbReference>
<evidence type="ECO:0000313" key="3">
    <source>
        <dbReference type="Proteomes" id="UP000525686"/>
    </source>
</evidence>
<evidence type="ECO:0000259" key="1">
    <source>
        <dbReference type="Pfam" id="PF01869"/>
    </source>
</evidence>
<reference evidence="3" key="1">
    <citation type="submission" date="2020-05" db="EMBL/GenBank/DDBJ databases">
        <title>Classification of alakaliphilic streptomycetes isolated from an alkaline soil next to Lonar Crater, India and a proposal for the recognition of Streptomyces alkaliterrae sp. nov.</title>
        <authorList>
            <person name="Golinska P."/>
        </authorList>
    </citation>
    <scope>NUCLEOTIDE SEQUENCE [LARGE SCALE GENOMIC DNA]</scope>
    <source>
        <strain evidence="3">OF3</strain>
    </source>
</reference>
<dbReference type="AlphaFoldDB" id="A0A7W3WIR6"/>
<dbReference type="EMBL" id="JABJWZ010000038">
    <property type="protein sequence ID" value="MBB1253096.1"/>
    <property type="molecule type" value="Genomic_DNA"/>
</dbReference>
<dbReference type="InterPro" id="IPR043129">
    <property type="entry name" value="ATPase_NBD"/>
</dbReference>
<dbReference type="PANTHER" id="PTHR43190">
    <property type="entry name" value="N-ACETYL-D-GLUCOSAMINE KINASE"/>
    <property type="match status" value="1"/>
</dbReference>
<evidence type="ECO:0000313" key="2">
    <source>
        <dbReference type="EMBL" id="MBB1253096.1"/>
    </source>
</evidence>
<dbReference type="Pfam" id="PF01869">
    <property type="entry name" value="BcrAD_BadFG"/>
    <property type="match status" value="1"/>
</dbReference>
<dbReference type="SUPFAM" id="SSF53067">
    <property type="entry name" value="Actin-like ATPase domain"/>
    <property type="match status" value="2"/>
</dbReference>
<feature type="domain" description="ATPase BadF/BadG/BcrA/BcrD type" evidence="1">
    <location>
        <begin position="17"/>
        <end position="318"/>
    </location>
</feature>
<dbReference type="InterPro" id="IPR052519">
    <property type="entry name" value="Euk-type_GlcNAc_Kinase"/>
</dbReference>
<protein>
    <submittedName>
        <fullName evidence="2">ATPase</fullName>
    </submittedName>
</protein>
<gene>
    <name evidence="2" type="ORF">H3146_06890</name>
</gene>
<comment type="caution">
    <text evidence="2">The sequence shown here is derived from an EMBL/GenBank/DDBJ whole genome shotgun (WGS) entry which is preliminary data.</text>
</comment>
<dbReference type="CDD" id="cd24007">
    <property type="entry name" value="ASKHA_NBD_eukNAGK-like"/>
    <property type="match status" value="1"/>
</dbReference>
<dbReference type="InterPro" id="IPR002731">
    <property type="entry name" value="ATPase_BadF"/>
</dbReference>
<dbReference type="PANTHER" id="PTHR43190:SF3">
    <property type="entry name" value="N-ACETYL-D-GLUCOSAMINE KINASE"/>
    <property type="match status" value="1"/>
</dbReference>
<accession>A0A7W3WIR6</accession>
<sequence length="338" mass="34490">MGVSGVSGVSGRAVLAVDGGNSKTDVVVVGLDGRVLGAARGDGFQPQSVGVRAAVEALDPLLRSALAEAGNPAVTQVTGALAGADLPQEERLLTEALAARGWGARTEVVNDTFAILRAGLPDAPGGGAPATSGVAVVCGAGINCAGRRADGRVHRFAALGELSGDWGGGGGLARAALWHAARAEDGRGPDTELARALPGYFGRERVEQLVEAFHLGGLDPCRRYELTPVLFEVAASGDPVAHRLVERQAEEVALLATVALTRLELLGEPTPVVLGGGVLAARHPQLHEGVTRRLAERAPRAEPRVIEVPPVVGAALLALDGVGAPPPAYAALRAHHRV</sequence>
<dbReference type="RefSeq" id="WP_181353783.1">
    <property type="nucleotide sequence ID" value="NZ_JABJWZ010000038.1"/>
</dbReference>
<dbReference type="Gene3D" id="3.30.420.40">
    <property type="match status" value="2"/>
</dbReference>